<feature type="signal peptide" evidence="4">
    <location>
        <begin position="1"/>
        <end position="21"/>
    </location>
</feature>
<protein>
    <submittedName>
        <fullName evidence="5">Osmotin</fullName>
    </submittedName>
</protein>
<keyword evidence="4" id="KW-0732">Signal</keyword>
<dbReference type="AlphaFoldDB" id="A0AAD8GQT7"/>
<feature type="chain" id="PRO_5042150972" evidence="4">
    <location>
        <begin position="22"/>
        <end position="231"/>
    </location>
</feature>
<dbReference type="PIRSF" id="PIRSF002703">
    <property type="entry name" value="Thaumatin"/>
    <property type="match status" value="1"/>
</dbReference>
<dbReference type="FunFam" id="2.60.110.10:FF:000003">
    <property type="entry name" value="Thaumatin I"/>
    <property type="match status" value="1"/>
</dbReference>
<dbReference type="SMART" id="SM00205">
    <property type="entry name" value="THN"/>
    <property type="match status" value="1"/>
</dbReference>
<dbReference type="Proteomes" id="UP001237642">
    <property type="component" value="Unassembled WGS sequence"/>
</dbReference>
<dbReference type="SUPFAM" id="SSF49870">
    <property type="entry name" value="Osmotin, thaumatin-like protein"/>
    <property type="match status" value="1"/>
</dbReference>
<evidence type="ECO:0000256" key="4">
    <source>
        <dbReference type="SAM" id="SignalP"/>
    </source>
</evidence>
<evidence type="ECO:0000256" key="1">
    <source>
        <dbReference type="ARBA" id="ARBA00010607"/>
    </source>
</evidence>
<accession>A0AAD8GQT7</accession>
<feature type="disulfide bond" evidence="3">
    <location>
        <begin position="184"/>
        <end position="189"/>
    </location>
</feature>
<comment type="similarity">
    <text evidence="1">Belongs to the thaumatin family.</text>
</comment>
<evidence type="ECO:0000313" key="5">
    <source>
        <dbReference type="EMBL" id="KAK1352853.1"/>
    </source>
</evidence>
<dbReference type="InterPro" id="IPR037176">
    <property type="entry name" value="Osmotin/thaumatin-like_sf"/>
</dbReference>
<reference evidence="5" key="1">
    <citation type="submission" date="2023-02" db="EMBL/GenBank/DDBJ databases">
        <title>Genome of toxic invasive species Heracleum sosnowskyi carries increased number of genes despite the absence of recent whole-genome duplications.</title>
        <authorList>
            <person name="Schelkunov M."/>
            <person name="Shtratnikova V."/>
            <person name="Makarenko M."/>
            <person name="Klepikova A."/>
            <person name="Omelchenko D."/>
            <person name="Novikova G."/>
            <person name="Obukhova E."/>
            <person name="Bogdanov V."/>
            <person name="Penin A."/>
            <person name="Logacheva M."/>
        </authorList>
    </citation>
    <scope>NUCLEOTIDE SEQUENCE</scope>
    <source>
        <strain evidence="5">Hsosn_3</strain>
        <tissue evidence="5">Leaf</tissue>
    </source>
</reference>
<evidence type="ECO:0000256" key="2">
    <source>
        <dbReference type="ARBA" id="ARBA00023157"/>
    </source>
</evidence>
<feature type="disulfide bond" evidence="3">
    <location>
        <begin position="152"/>
        <end position="202"/>
    </location>
</feature>
<dbReference type="PANTHER" id="PTHR31048">
    <property type="entry name" value="OS03G0233200 PROTEIN"/>
    <property type="match status" value="1"/>
</dbReference>
<evidence type="ECO:0000313" key="6">
    <source>
        <dbReference type="Proteomes" id="UP001237642"/>
    </source>
</evidence>
<sequence length="231" mass="25109">MSYLATLSLIIISTLLITTRAANFRVRNNCRYVVWAAASNPGGGRRLNTNEEWSFDTAPGTARARIWGRTNCNFGASGQGSCETGDCGSLVCPTGRYGKAPNTLAEYALNQNSPGYYTNLDFFDISLVDGFNIPMEFGPVANSGGKCEARRCTSDINGQCPGPLRVPGGCNNPCTTFREERYCCNQGPCGPTDYSRFFKDRCPTSYSYPQDDATSLFTCPGGTNYKVVFCP</sequence>
<feature type="disulfide bond" evidence="3">
    <location>
        <begin position="72"/>
        <end position="82"/>
    </location>
</feature>
<dbReference type="Gene3D" id="2.60.110.10">
    <property type="entry name" value="Thaumatin"/>
    <property type="match status" value="1"/>
</dbReference>
<evidence type="ECO:0000256" key="3">
    <source>
        <dbReference type="PIRSR" id="PIRSR002703-1"/>
    </source>
</evidence>
<dbReference type="PROSITE" id="PS51367">
    <property type="entry name" value="THAUMATIN_2"/>
    <property type="match status" value="1"/>
</dbReference>
<keyword evidence="2 3" id="KW-1015">Disulfide bond</keyword>
<gene>
    <name evidence="5" type="ORF">POM88_052691</name>
</gene>
<reference evidence="5" key="2">
    <citation type="submission" date="2023-05" db="EMBL/GenBank/DDBJ databases">
        <authorList>
            <person name="Schelkunov M.I."/>
        </authorList>
    </citation>
    <scope>NUCLEOTIDE SEQUENCE</scope>
    <source>
        <strain evidence="5">Hsosn_3</strain>
        <tissue evidence="5">Leaf</tissue>
    </source>
</reference>
<feature type="disulfide bond" evidence="3">
    <location>
        <begin position="174"/>
        <end position="183"/>
    </location>
</feature>
<feature type="disulfide bond" evidence="3">
    <location>
        <begin position="160"/>
        <end position="170"/>
    </location>
</feature>
<comment type="caution">
    <text evidence="5">The sequence shown here is derived from an EMBL/GenBank/DDBJ whole genome shotgun (WGS) entry which is preliminary data.</text>
</comment>
<feature type="disulfide bond" evidence="3">
    <location>
        <begin position="30"/>
        <end position="230"/>
    </location>
</feature>
<organism evidence="5 6">
    <name type="scientific">Heracleum sosnowskyi</name>
    <dbReference type="NCBI Taxonomy" id="360622"/>
    <lineage>
        <taxon>Eukaryota</taxon>
        <taxon>Viridiplantae</taxon>
        <taxon>Streptophyta</taxon>
        <taxon>Embryophyta</taxon>
        <taxon>Tracheophyta</taxon>
        <taxon>Spermatophyta</taxon>
        <taxon>Magnoliopsida</taxon>
        <taxon>eudicotyledons</taxon>
        <taxon>Gunneridae</taxon>
        <taxon>Pentapetalae</taxon>
        <taxon>asterids</taxon>
        <taxon>campanulids</taxon>
        <taxon>Apiales</taxon>
        <taxon>Apiaceae</taxon>
        <taxon>Apioideae</taxon>
        <taxon>apioid superclade</taxon>
        <taxon>Tordylieae</taxon>
        <taxon>Tordyliinae</taxon>
        <taxon>Heracleum</taxon>
    </lineage>
</organism>
<feature type="disulfide bond" evidence="3">
    <location>
        <begin position="147"/>
        <end position="219"/>
    </location>
</feature>
<name>A0AAD8GQT7_9APIA</name>
<dbReference type="PRINTS" id="PR00347">
    <property type="entry name" value="THAUMATIN"/>
</dbReference>
<dbReference type="EMBL" id="JAUIZM010000014">
    <property type="protein sequence ID" value="KAK1352853.1"/>
    <property type="molecule type" value="Genomic_DNA"/>
</dbReference>
<proteinExistence type="inferred from homology"/>
<keyword evidence="6" id="KW-1185">Reference proteome</keyword>
<dbReference type="Pfam" id="PF00314">
    <property type="entry name" value="Thaumatin"/>
    <property type="match status" value="1"/>
</dbReference>
<dbReference type="InterPro" id="IPR001938">
    <property type="entry name" value="Thaumatin"/>
</dbReference>